<sequence>MLNHTTHPQGRDPHNLNKYIWRFIALSTAQPRVITIGATSEQEARQQSPTGWVMVLASRFHHRCLFFVCLSSGYGVVPFQRMRGRSLMKRSSGKLSDGAGGRTRRSRLRWRTTLASVISPDSFIFIKSYLRAHLLWRFLFLMKTYSGSGVSYFKIWFNFSCLALMTARNNICRCFVFTSRTVGDNMDLFMVLTCNALRRDASYHGGGYRFVRIRPLMKSSSGKCSGRGNSGGTGLLLMRSRSLAARAAFSFCRSTSNGTPLSFMVPPVYPLLTDGYRCIFRTNYLINTSDHIIREPEYTGAIIPHLLAYAQLTADMALNEAKAILIADCEYGVMRDDRFNALKQEFDGTPEDTDIALLCVADMVKAACFLLETAEHSGTGSDILNIASDYAEYVAEARYRRKFQEVVSHE</sequence>
<dbReference type="EMBL" id="CAUZHL010000002">
    <property type="protein sequence ID" value="CAK1208832.1"/>
    <property type="molecule type" value="Genomic_DNA"/>
</dbReference>
<protein>
    <recommendedName>
        <fullName evidence="3">Prophage protein</fullName>
    </recommendedName>
</protein>
<accession>A0AAD2GGD0</accession>
<dbReference type="RefSeq" id="WP_244581728.1">
    <property type="nucleotide sequence ID" value="NZ_CP182371.1"/>
</dbReference>
<evidence type="ECO:0000313" key="1">
    <source>
        <dbReference type="EMBL" id="CAK1208832.1"/>
    </source>
</evidence>
<reference evidence="1" key="1">
    <citation type="submission" date="2023-10" db="EMBL/GenBank/DDBJ databases">
        <authorList>
            <person name="Leclercq S."/>
        </authorList>
    </citation>
    <scope>NUCLEOTIDE SEQUENCE</scope>
    <source>
        <strain evidence="1">F848</strain>
    </source>
</reference>
<organism evidence="1 2">
    <name type="scientific">Escherichia coli</name>
    <dbReference type="NCBI Taxonomy" id="562"/>
    <lineage>
        <taxon>Bacteria</taxon>
        <taxon>Pseudomonadati</taxon>
        <taxon>Pseudomonadota</taxon>
        <taxon>Gammaproteobacteria</taxon>
        <taxon>Enterobacterales</taxon>
        <taxon>Enterobacteriaceae</taxon>
        <taxon>Escherichia</taxon>
    </lineage>
</organism>
<dbReference type="AlphaFoldDB" id="A0AAD2GGD0"/>
<name>A0AAD2GGD0_ECOLX</name>
<evidence type="ECO:0000313" key="2">
    <source>
        <dbReference type="Proteomes" id="UP001190091"/>
    </source>
</evidence>
<comment type="caution">
    <text evidence="1">The sequence shown here is derived from an EMBL/GenBank/DDBJ whole genome shotgun (WGS) entry which is preliminary data.</text>
</comment>
<dbReference type="NCBIfam" id="NF033153">
    <property type="entry name" value="phage_ICD_like"/>
    <property type="match status" value="1"/>
</dbReference>
<dbReference type="Proteomes" id="UP001190091">
    <property type="component" value="Unassembled WGS sequence"/>
</dbReference>
<proteinExistence type="predicted"/>
<evidence type="ECO:0008006" key="3">
    <source>
        <dbReference type="Google" id="ProtNLM"/>
    </source>
</evidence>
<gene>
    <name evidence="1" type="ORF">FGAF848_14050</name>
</gene>